<keyword evidence="6" id="KW-1185">Reference proteome</keyword>
<dbReference type="InterPro" id="IPR009057">
    <property type="entry name" value="Homeodomain-like_sf"/>
</dbReference>
<comment type="caution">
    <text evidence="5">The sequence shown here is derived from an EMBL/GenBank/DDBJ whole genome shotgun (WGS) entry which is preliminary data.</text>
</comment>
<reference evidence="5" key="1">
    <citation type="submission" date="2021-06" db="EMBL/GenBank/DDBJ databases">
        <authorList>
            <person name="Kallberg Y."/>
            <person name="Tangrot J."/>
            <person name="Rosling A."/>
        </authorList>
    </citation>
    <scope>NUCLEOTIDE SEQUENCE</scope>
    <source>
        <strain evidence="5">FL966</strain>
    </source>
</reference>
<dbReference type="PROSITE" id="PS51294">
    <property type="entry name" value="HTH_MYB"/>
    <property type="match status" value="1"/>
</dbReference>
<feature type="domain" description="HTH myb-type" evidence="4">
    <location>
        <begin position="134"/>
        <end position="191"/>
    </location>
</feature>
<dbReference type="OrthoDB" id="2447579at2759"/>
<feature type="domain" description="Myb-like" evidence="3">
    <location>
        <begin position="134"/>
        <end position="187"/>
    </location>
</feature>
<keyword evidence="2" id="KW-0812">Transmembrane</keyword>
<evidence type="ECO:0000256" key="1">
    <source>
        <dbReference type="SAM" id="MobiDB-lite"/>
    </source>
</evidence>
<feature type="transmembrane region" description="Helical" evidence="2">
    <location>
        <begin position="25"/>
        <end position="44"/>
    </location>
</feature>
<organism evidence="5 6">
    <name type="scientific">Cetraspora pellucida</name>
    <dbReference type="NCBI Taxonomy" id="1433469"/>
    <lineage>
        <taxon>Eukaryota</taxon>
        <taxon>Fungi</taxon>
        <taxon>Fungi incertae sedis</taxon>
        <taxon>Mucoromycota</taxon>
        <taxon>Glomeromycotina</taxon>
        <taxon>Glomeromycetes</taxon>
        <taxon>Diversisporales</taxon>
        <taxon>Gigasporaceae</taxon>
        <taxon>Cetraspora</taxon>
    </lineage>
</organism>
<evidence type="ECO:0000259" key="3">
    <source>
        <dbReference type="PROSITE" id="PS50090"/>
    </source>
</evidence>
<evidence type="ECO:0000313" key="6">
    <source>
        <dbReference type="Proteomes" id="UP000789759"/>
    </source>
</evidence>
<dbReference type="InterPro" id="IPR017930">
    <property type="entry name" value="Myb_dom"/>
</dbReference>
<keyword evidence="2" id="KW-0472">Membrane</keyword>
<keyword evidence="2" id="KW-1133">Transmembrane helix</keyword>
<sequence>MSDAEKDMIKKDASPSGDSDAVYKIFYLSKAFSFMYIISYLIIFSSQIQLICKKVVPSLKNKSRKRTTLSSNNIAEETVAVPSSVVEPKSKRTKTGNRKKIVKKESSNDEINDVITRTEVDHDGDNKTKEGSNKPKRKLGAWTPEEDRLLLESLEKIAGEGKWKRVADIMNNGRNNDNCRHRFNHLKNQLVKGTN</sequence>
<evidence type="ECO:0000259" key="4">
    <source>
        <dbReference type="PROSITE" id="PS51294"/>
    </source>
</evidence>
<feature type="region of interest" description="Disordered" evidence="1">
    <location>
        <begin position="86"/>
        <end position="141"/>
    </location>
</feature>
<proteinExistence type="predicted"/>
<dbReference type="InterPro" id="IPR001005">
    <property type="entry name" value="SANT/Myb"/>
</dbReference>
<name>A0A9N9CWS4_9GLOM</name>
<dbReference type="Gene3D" id="1.10.10.60">
    <property type="entry name" value="Homeodomain-like"/>
    <property type="match status" value="1"/>
</dbReference>
<dbReference type="AlphaFoldDB" id="A0A9N9CWS4"/>
<evidence type="ECO:0000256" key="2">
    <source>
        <dbReference type="SAM" id="Phobius"/>
    </source>
</evidence>
<dbReference type="Pfam" id="PF00249">
    <property type="entry name" value="Myb_DNA-binding"/>
    <property type="match status" value="1"/>
</dbReference>
<dbReference type="SUPFAM" id="SSF46689">
    <property type="entry name" value="Homeodomain-like"/>
    <property type="match status" value="1"/>
</dbReference>
<gene>
    <name evidence="5" type="ORF">CPELLU_LOCUS7630</name>
</gene>
<dbReference type="Proteomes" id="UP000789759">
    <property type="component" value="Unassembled WGS sequence"/>
</dbReference>
<accession>A0A9N9CWS4</accession>
<feature type="compositionally biased region" description="Basic and acidic residues" evidence="1">
    <location>
        <begin position="116"/>
        <end position="133"/>
    </location>
</feature>
<dbReference type="SMART" id="SM00717">
    <property type="entry name" value="SANT"/>
    <property type="match status" value="1"/>
</dbReference>
<dbReference type="PROSITE" id="PS50090">
    <property type="entry name" value="MYB_LIKE"/>
    <property type="match status" value="1"/>
</dbReference>
<feature type="compositionally biased region" description="Basic residues" evidence="1">
    <location>
        <begin position="91"/>
        <end position="102"/>
    </location>
</feature>
<dbReference type="EMBL" id="CAJVQA010005178">
    <property type="protein sequence ID" value="CAG8614841.1"/>
    <property type="molecule type" value="Genomic_DNA"/>
</dbReference>
<protein>
    <submittedName>
        <fullName evidence="5">21975_t:CDS:1</fullName>
    </submittedName>
</protein>
<dbReference type="CDD" id="cd00167">
    <property type="entry name" value="SANT"/>
    <property type="match status" value="1"/>
</dbReference>
<evidence type="ECO:0000313" key="5">
    <source>
        <dbReference type="EMBL" id="CAG8614841.1"/>
    </source>
</evidence>